<evidence type="ECO:0000256" key="3">
    <source>
        <dbReference type="ARBA" id="ARBA00022692"/>
    </source>
</evidence>
<keyword evidence="4 7" id="KW-1133">Transmembrane helix</keyword>
<keyword evidence="3 7" id="KW-0812">Transmembrane</keyword>
<dbReference type="Pfam" id="PF03631">
    <property type="entry name" value="Virul_fac_BrkB"/>
    <property type="match status" value="1"/>
</dbReference>
<evidence type="ECO:0000256" key="5">
    <source>
        <dbReference type="ARBA" id="ARBA00023136"/>
    </source>
</evidence>
<dbReference type="RefSeq" id="WP_053233067.1">
    <property type="nucleotide sequence ID" value="NZ_CP011125.1"/>
</dbReference>
<feature type="transmembrane region" description="Helical" evidence="7">
    <location>
        <begin position="71"/>
        <end position="89"/>
    </location>
</feature>
<dbReference type="AlphaFoldDB" id="A0A0F6YI69"/>
<accession>A0A0F6YI69</accession>
<dbReference type="STRING" id="927083.DB32_002990"/>
<feature type="transmembrane region" description="Helical" evidence="7">
    <location>
        <begin position="261"/>
        <end position="280"/>
    </location>
</feature>
<dbReference type="NCBIfam" id="TIGR00765">
    <property type="entry name" value="yihY_not_rbn"/>
    <property type="match status" value="1"/>
</dbReference>
<dbReference type="PANTHER" id="PTHR30213">
    <property type="entry name" value="INNER MEMBRANE PROTEIN YHJD"/>
    <property type="match status" value="1"/>
</dbReference>
<dbReference type="PANTHER" id="PTHR30213:SF0">
    <property type="entry name" value="UPF0761 MEMBRANE PROTEIN YIHY"/>
    <property type="match status" value="1"/>
</dbReference>
<protein>
    <submittedName>
        <fullName evidence="8">Inner membrane protein YihY, formerly thought to be RNase BN</fullName>
    </submittedName>
</protein>
<keyword evidence="9" id="KW-1185">Reference proteome</keyword>
<feature type="transmembrane region" description="Helical" evidence="7">
    <location>
        <begin position="292"/>
        <end position="315"/>
    </location>
</feature>
<keyword evidence="2" id="KW-1003">Cell membrane</keyword>
<feature type="transmembrane region" description="Helical" evidence="7">
    <location>
        <begin position="142"/>
        <end position="164"/>
    </location>
</feature>
<evidence type="ECO:0000256" key="2">
    <source>
        <dbReference type="ARBA" id="ARBA00022475"/>
    </source>
</evidence>
<feature type="region of interest" description="Disordered" evidence="6">
    <location>
        <begin position="453"/>
        <end position="475"/>
    </location>
</feature>
<sequence length="475" mass="50902">MPEDRRSWLTGAPLPAPLERGAAYLSRALFEVDETTLSPPRRALVLVLRLVWLTTRGFFRERLQIRAASLAFATILAIVPAAALAFAIADVLGATDLLIHDTLEPFLGETLGDADDPTLPQGVRGLRSTLDGLFVLVRSTHVAGLGIAGLVVLVWALVRVLLGVEEAFEHVFQHRGPPRPFLRRVRAMIVVAITAPIGLTYAMTSAVLSHQTLASRVVVHVIPFPFVREVLLSVLPPLAVMLALFVLYLELPDASVRRGSALLGAALAAIGWYGIQLAHIRFQVGLARYNAIYSGFGALPILLFSIQVSWVIVLLGAQVVAAHQDAPTLRQLARGTLRDHAERQALAVRAVIALAQRGAGARSGGVALRVLAGELGVGIRPLRGVLDELAAHGLVRTSVERTDRRYALVPDPATLRASTVLDALERAPGTPDLPWEDGDAPIHALLVARRAAASTSSADRTISELAETNVSDTRA</sequence>
<evidence type="ECO:0000256" key="6">
    <source>
        <dbReference type="SAM" id="MobiDB-lite"/>
    </source>
</evidence>
<evidence type="ECO:0000256" key="1">
    <source>
        <dbReference type="ARBA" id="ARBA00004651"/>
    </source>
</evidence>
<evidence type="ECO:0000313" key="8">
    <source>
        <dbReference type="EMBL" id="AKF05841.1"/>
    </source>
</evidence>
<feature type="transmembrane region" description="Helical" evidence="7">
    <location>
        <begin position="230"/>
        <end position="249"/>
    </location>
</feature>
<reference evidence="8 9" key="1">
    <citation type="submission" date="2015-03" db="EMBL/GenBank/DDBJ databases">
        <title>Genome assembly of Sandaracinus amylolyticus DSM 53668.</title>
        <authorList>
            <person name="Sharma G."/>
            <person name="Subramanian S."/>
        </authorList>
    </citation>
    <scope>NUCLEOTIDE SEQUENCE [LARGE SCALE GENOMIC DNA]</scope>
    <source>
        <strain evidence="8 9">DSM 53668</strain>
    </source>
</reference>
<feature type="transmembrane region" description="Helical" evidence="7">
    <location>
        <begin position="185"/>
        <end position="210"/>
    </location>
</feature>
<evidence type="ECO:0000256" key="4">
    <source>
        <dbReference type="ARBA" id="ARBA00022989"/>
    </source>
</evidence>
<dbReference type="InterPro" id="IPR036388">
    <property type="entry name" value="WH-like_DNA-bd_sf"/>
</dbReference>
<dbReference type="OrthoDB" id="9808671at2"/>
<dbReference type="Proteomes" id="UP000034883">
    <property type="component" value="Chromosome"/>
</dbReference>
<dbReference type="InterPro" id="IPR017039">
    <property type="entry name" value="Virul_fac_BrkB"/>
</dbReference>
<dbReference type="EMBL" id="CP011125">
    <property type="protein sequence ID" value="AKF05841.1"/>
    <property type="molecule type" value="Genomic_DNA"/>
</dbReference>
<feature type="compositionally biased region" description="Polar residues" evidence="6">
    <location>
        <begin position="466"/>
        <end position="475"/>
    </location>
</feature>
<gene>
    <name evidence="8" type="ORF">DB32_002990</name>
</gene>
<dbReference type="KEGG" id="samy:DB32_002990"/>
<organism evidence="8 9">
    <name type="scientific">Sandaracinus amylolyticus</name>
    <dbReference type="NCBI Taxonomy" id="927083"/>
    <lineage>
        <taxon>Bacteria</taxon>
        <taxon>Pseudomonadati</taxon>
        <taxon>Myxococcota</taxon>
        <taxon>Polyangia</taxon>
        <taxon>Polyangiales</taxon>
        <taxon>Sandaracinaceae</taxon>
        <taxon>Sandaracinus</taxon>
    </lineage>
</organism>
<name>A0A0F6YI69_9BACT</name>
<evidence type="ECO:0000313" key="9">
    <source>
        <dbReference type="Proteomes" id="UP000034883"/>
    </source>
</evidence>
<evidence type="ECO:0000256" key="7">
    <source>
        <dbReference type="SAM" id="Phobius"/>
    </source>
</evidence>
<dbReference type="Gene3D" id="1.10.10.10">
    <property type="entry name" value="Winged helix-like DNA-binding domain superfamily/Winged helix DNA-binding domain"/>
    <property type="match status" value="1"/>
</dbReference>
<dbReference type="GO" id="GO:0005886">
    <property type="term" value="C:plasma membrane"/>
    <property type="evidence" value="ECO:0007669"/>
    <property type="project" value="UniProtKB-SubCell"/>
</dbReference>
<comment type="subcellular location">
    <subcellularLocation>
        <location evidence="1">Cell membrane</location>
        <topology evidence="1">Multi-pass membrane protein</topology>
    </subcellularLocation>
</comment>
<keyword evidence="5 7" id="KW-0472">Membrane</keyword>
<proteinExistence type="predicted"/>